<feature type="domain" description="Purple acid phosphatase C-terminal" evidence="5">
    <location>
        <begin position="413"/>
        <end position="472"/>
    </location>
</feature>
<evidence type="ECO:0000256" key="1">
    <source>
        <dbReference type="ARBA" id="ARBA00022729"/>
    </source>
</evidence>
<dbReference type="Pfam" id="PF00149">
    <property type="entry name" value="Metallophos"/>
    <property type="match status" value="1"/>
</dbReference>
<dbReference type="GO" id="GO:0003993">
    <property type="term" value="F:acid phosphatase activity"/>
    <property type="evidence" value="ECO:0007669"/>
    <property type="project" value="UniProtKB-EC"/>
</dbReference>
<dbReference type="InterPro" id="IPR018247">
    <property type="entry name" value="EF_Hand_1_Ca_BS"/>
</dbReference>
<dbReference type="EMBL" id="GL832979">
    <property type="protein sequence ID" value="EGD77773.1"/>
    <property type="molecule type" value="Genomic_DNA"/>
</dbReference>
<dbReference type="CDD" id="cd00839">
    <property type="entry name" value="MPP_PAPs"/>
    <property type="match status" value="1"/>
</dbReference>
<dbReference type="STRING" id="946362.F2UKX4"/>
<organism evidence="8">
    <name type="scientific">Salpingoeca rosetta (strain ATCC 50818 / BSB-021)</name>
    <dbReference type="NCBI Taxonomy" id="946362"/>
    <lineage>
        <taxon>Eukaryota</taxon>
        <taxon>Choanoflagellata</taxon>
        <taxon>Craspedida</taxon>
        <taxon>Salpingoecidae</taxon>
        <taxon>Salpingoeca</taxon>
    </lineage>
</organism>
<accession>F2UKX4</accession>
<sequence length="479" mass="52498">MLSCGVVARAVAACCAALLVAAVCSAPGVSAHSGRGELFELLDRVDLNADKVISSEEVALWAAANGATTAAGTNHSFTQEHVLALSKLLSSPILDGTVPVEVHTSLLNNSRLAIMWVTEVPTKTSTVEYSTDGSHSFSKSIQGSTHTYTAGGWKGVIHEVHMPEFPANTRVTYHVGDRDGGWSAIYTVQTPPTVGNKRTADKPLRIATFGDMGTYIPLGYKVCEQMEEDHKKKPLDLIVHQGDIAYASTAVTADGTDDEDGSDTVGEEQEFVWDMWAQQVQPLAANIPYVAGVGNHEKFFNYSSYLARFKNPEPWGGSPSAIDNATFWFSFDFGLVHFTMMSTEHDYTPGSRQHRWIVDDLNAAVANRGTVPWIILVVDMYFCGHMHIYERIHAVNNGTVVNAASTIYRNPSAPVHVVQGNAGVFEDVEWVTPTPGWSAVRKSRIGYGRFEVYNATHLFYESLELATREAMDQFWIIKS</sequence>
<dbReference type="Proteomes" id="UP000007799">
    <property type="component" value="Unassembled WGS sequence"/>
</dbReference>
<dbReference type="Gene3D" id="2.60.40.380">
    <property type="entry name" value="Purple acid phosphatase-like, N-terminal"/>
    <property type="match status" value="1"/>
</dbReference>
<feature type="signal peptide" evidence="3">
    <location>
        <begin position="1"/>
        <end position="31"/>
    </location>
</feature>
<dbReference type="PANTHER" id="PTHR45867">
    <property type="entry name" value="PURPLE ACID PHOSPHATASE"/>
    <property type="match status" value="1"/>
</dbReference>
<evidence type="ECO:0000256" key="3">
    <source>
        <dbReference type="RuleBase" id="RU361203"/>
    </source>
</evidence>
<reference evidence="7" key="1">
    <citation type="submission" date="2009-08" db="EMBL/GenBank/DDBJ databases">
        <title>Annotation of Salpingoeca rosetta.</title>
        <authorList>
            <consortium name="The Broad Institute Genome Sequencing Platform"/>
            <person name="Russ C."/>
            <person name="Cuomo C."/>
            <person name="Burger G."/>
            <person name="Gray M.W."/>
            <person name="Holland P.W.H."/>
            <person name="King N."/>
            <person name="Lang F.B.F."/>
            <person name="Roger A.J."/>
            <person name="Ruiz-Trillo I."/>
            <person name="Young S.K."/>
            <person name="Zeng Q."/>
            <person name="Gargeya S."/>
            <person name="Alvarado L."/>
            <person name="Berlin A."/>
            <person name="Chapman S.B."/>
            <person name="Chen Z."/>
            <person name="Freedman E."/>
            <person name="Gellesch M."/>
            <person name="Goldberg J."/>
            <person name="Griggs A."/>
            <person name="Gujja S."/>
            <person name="Heilman E."/>
            <person name="Heiman D."/>
            <person name="Howarth C."/>
            <person name="Mehta T."/>
            <person name="Neiman D."/>
            <person name="Pearson M."/>
            <person name="Roberts A."/>
            <person name="Saif S."/>
            <person name="Shea T."/>
            <person name="Shenoy N."/>
            <person name="Sisk P."/>
            <person name="Stolte C."/>
            <person name="Sykes S."/>
            <person name="White J."/>
            <person name="Yandava C."/>
            <person name="Haas B."/>
            <person name="Nusbaum C."/>
            <person name="Birren B."/>
        </authorList>
    </citation>
    <scope>NUCLEOTIDE SEQUENCE [LARGE SCALE GENOMIC DNA]</scope>
    <source>
        <strain evidence="7">ATCC 50818</strain>
    </source>
</reference>
<dbReference type="InterPro" id="IPR041792">
    <property type="entry name" value="MPP_PAP"/>
</dbReference>
<protein>
    <recommendedName>
        <fullName evidence="3">Purple acid phosphatase</fullName>
        <ecNumber evidence="3">3.1.3.2</ecNumber>
    </recommendedName>
</protein>
<dbReference type="InterPro" id="IPR015914">
    <property type="entry name" value="PAPs_N"/>
</dbReference>
<evidence type="ECO:0000313" key="8">
    <source>
        <dbReference type="Proteomes" id="UP000007799"/>
    </source>
</evidence>
<evidence type="ECO:0000259" key="4">
    <source>
        <dbReference type="Pfam" id="PF00149"/>
    </source>
</evidence>
<dbReference type="EC" id="3.1.3.2" evidence="3"/>
<feature type="chain" id="PRO_5005129376" description="Purple acid phosphatase" evidence="3">
    <location>
        <begin position="32"/>
        <end position="479"/>
    </location>
</feature>
<dbReference type="RefSeq" id="XP_004990249.1">
    <property type="nucleotide sequence ID" value="XM_004990192.1"/>
</dbReference>
<dbReference type="SUPFAM" id="SSF56300">
    <property type="entry name" value="Metallo-dependent phosphatases"/>
    <property type="match status" value="1"/>
</dbReference>
<keyword evidence="8" id="KW-1185">Reference proteome</keyword>
<dbReference type="Pfam" id="PF14008">
    <property type="entry name" value="Metallophos_C"/>
    <property type="match status" value="1"/>
</dbReference>
<feature type="domain" description="Purple acid phosphatase N-terminal" evidence="6">
    <location>
        <begin position="99"/>
        <end position="190"/>
    </location>
</feature>
<dbReference type="AlphaFoldDB" id="F2UKX4"/>
<evidence type="ECO:0000259" key="6">
    <source>
        <dbReference type="Pfam" id="PF16656"/>
    </source>
</evidence>
<dbReference type="GeneID" id="16070803"/>
<comment type="similarity">
    <text evidence="3">Belongs to the metallophosphoesterase superfamily. Purple acid phosphatase family.</text>
</comment>
<dbReference type="PROSITE" id="PS00018">
    <property type="entry name" value="EF_HAND_1"/>
    <property type="match status" value="1"/>
</dbReference>
<dbReference type="InterPro" id="IPR008963">
    <property type="entry name" value="Purple_acid_Pase-like_N"/>
</dbReference>
<comment type="catalytic activity">
    <reaction evidence="3">
        <text>a phosphate monoester + H2O = an alcohol + phosphate</text>
        <dbReference type="Rhea" id="RHEA:15017"/>
        <dbReference type="ChEBI" id="CHEBI:15377"/>
        <dbReference type="ChEBI" id="CHEBI:30879"/>
        <dbReference type="ChEBI" id="CHEBI:43474"/>
        <dbReference type="ChEBI" id="CHEBI:67140"/>
        <dbReference type="EC" id="3.1.3.2"/>
    </reaction>
</comment>
<name>F2UKX4_SALR5</name>
<dbReference type="OrthoDB" id="45007at2759"/>
<dbReference type="Gene3D" id="3.60.21.10">
    <property type="match status" value="2"/>
</dbReference>
<dbReference type="InterPro" id="IPR029052">
    <property type="entry name" value="Metallo-depent_PP-like"/>
</dbReference>
<dbReference type="GO" id="GO:0046872">
    <property type="term" value="F:metal ion binding"/>
    <property type="evidence" value="ECO:0007669"/>
    <property type="project" value="InterPro"/>
</dbReference>
<evidence type="ECO:0000256" key="2">
    <source>
        <dbReference type="ARBA" id="ARBA00023180"/>
    </source>
</evidence>
<feature type="domain" description="Calcineurin-like phosphoesterase" evidence="4">
    <location>
        <begin position="205"/>
        <end position="388"/>
    </location>
</feature>
<keyword evidence="1 3" id="KW-0732">Signal</keyword>
<gene>
    <name evidence="7" type="ORF">PTSG_08863</name>
</gene>
<keyword evidence="2" id="KW-0325">Glycoprotein</keyword>
<dbReference type="eggNOG" id="KOG1378">
    <property type="taxonomic scope" value="Eukaryota"/>
</dbReference>
<proteinExistence type="inferred from homology"/>
<dbReference type="Pfam" id="PF16656">
    <property type="entry name" value="Pur_ac_phosph_N"/>
    <property type="match status" value="1"/>
</dbReference>
<dbReference type="OMA" id="GYMRISW"/>
<dbReference type="InterPro" id="IPR025733">
    <property type="entry name" value="PAPs_C"/>
</dbReference>
<dbReference type="PANTHER" id="PTHR45867:SF3">
    <property type="entry name" value="ACID PHOSPHATASE TYPE 7"/>
    <property type="match status" value="1"/>
</dbReference>
<keyword evidence="3" id="KW-0378">Hydrolase</keyword>
<evidence type="ECO:0000313" key="7">
    <source>
        <dbReference type="EMBL" id="EGD77773.1"/>
    </source>
</evidence>
<dbReference type="SUPFAM" id="SSF49363">
    <property type="entry name" value="Purple acid phosphatase, N-terminal domain"/>
    <property type="match status" value="1"/>
</dbReference>
<dbReference type="InterPro" id="IPR004843">
    <property type="entry name" value="Calcineurin-like_PHP"/>
</dbReference>
<dbReference type="InParanoid" id="F2UKX4"/>
<dbReference type="KEGG" id="sre:PTSG_08863"/>
<evidence type="ECO:0000259" key="5">
    <source>
        <dbReference type="Pfam" id="PF14008"/>
    </source>
</evidence>